<proteinExistence type="predicted"/>
<name>A0ABN8Q972_9CNID</name>
<feature type="compositionally biased region" description="Basic residues" evidence="1">
    <location>
        <begin position="254"/>
        <end position="265"/>
    </location>
</feature>
<reference evidence="2 3" key="1">
    <citation type="submission" date="2022-05" db="EMBL/GenBank/DDBJ databases">
        <authorList>
            <consortium name="Genoscope - CEA"/>
            <person name="William W."/>
        </authorList>
    </citation>
    <scope>NUCLEOTIDE SEQUENCE [LARGE SCALE GENOMIC DNA]</scope>
</reference>
<evidence type="ECO:0000313" key="2">
    <source>
        <dbReference type="EMBL" id="CAH3159294.1"/>
    </source>
</evidence>
<accession>A0ABN8Q972</accession>
<organism evidence="2 3">
    <name type="scientific">Porites lobata</name>
    <dbReference type="NCBI Taxonomy" id="104759"/>
    <lineage>
        <taxon>Eukaryota</taxon>
        <taxon>Metazoa</taxon>
        <taxon>Cnidaria</taxon>
        <taxon>Anthozoa</taxon>
        <taxon>Hexacorallia</taxon>
        <taxon>Scleractinia</taxon>
        <taxon>Fungiina</taxon>
        <taxon>Poritidae</taxon>
        <taxon>Porites</taxon>
    </lineage>
</organism>
<sequence length="342" mass="39012">MTNPSVSICVPNAQLPQLTILHFTGMSHSSGSGGATPKPNYNKHFPRSFMLNYGEALSNLPDEKILCRLFDWNCEWLSRPNIAISEMASTLKENWTNIMAYRRTVFTEEFVDDLRKFVDPIVDPLRRVDNKDKLDMDPPDANDVLKILKAINFDPWVEDLFTDVFNAVGPVLMMSIHILVINCLMHNPDVFAERSVRAPSTKKFKTDPTFKNMMRYLIDQILMRRRTVKRSTNDWDSAAYLDEDDEEHTQQRPSRSKRALAHAHPKSAPSANAGASTSRRRVPQPSTSTDRAERGANSRRRRTSFDVSGIAALLESNHSPFLSFLRLCAIWATPHVILRERN</sequence>
<evidence type="ECO:0000313" key="3">
    <source>
        <dbReference type="Proteomes" id="UP001159405"/>
    </source>
</evidence>
<dbReference type="EMBL" id="CALNXK010000113">
    <property type="protein sequence ID" value="CAH3159294.1"/>
    <property type="molecule type" value="Genomic_DNA"/>
</dbReference>
<dbReference type="Proteomes" id="UP001159405">
    <property type="component" value="Unassembled WGS sequence"/>
</dbReference>
<gene>
    <name evidence="2" type="ORF">PLOB_00003597</name>
</gene>
<keyword evidence="3" id="KW-1185">Reference proteome</keyword>
<comment type="caution">
    <text evidence="2">The sequence shown here is derived from an EMBL/GenBank/DDBJ whole genome shotgun (WGS) entry which is preliminary data.</text>
</comment>
<protein>
    <submittedName>
        <fullName evidence="2">Uncharacterized protein</fullName>
    </submittedName>
</protein>
<feature type="region of interest" description="Disordered" evidence="1">
    <location>
        <begin position="242"/>
        <end position="302"/>
    </location>
</feature>
<evidence type="ECO:0000256" key="1">
    <source>
        <dbReference type="SAM" id="MobiDB-lite"/>
    </source>
</evidence>